<feature type="non-terminal residue" evidence="1">
    <location>
        <position position="80"/>
    </location>
</feature>
<proteinExistence type="predicted"/>
<accession>E2C4R8</accession>
<dbReference type="EMBL" id="GL452578">
    <property type="protein sequence ID" value="EFN77061.1"/>
    <property type="molecule type" value="Genomic_DNA"/>
</dbReference>
<gene>
    <name evidence="1" type="ORF">EAI_11249</name>
</gene>
<sequence>LTAAMLDAAKRVLGIAVRCKNLKGTYMKVLREAAAVMKAGATLAGKRMVTGQGEYGEILEEMRGENQRLRNSQEEMRKEI</sequence>
<dbReference type="AlphaFoldDB" id="E2C4R8"/>
<evidence type="ECO:0000313" key="1">
    <source>
        <dbReference type="EMBL" id="EFN77061.1"/>
    </source>
</evidence>
<protein>
    <submittedName>
        <fullName evidence="1">Uncharacterized protein</fullName>
    </submittedName>
</protein>
<dbReference type="Proteomes" id="UP000008237">
    <property type="component" value="Unassembled WGS sequence"/>
</dbReference>
<evidence type="ECO:0000313" key="2">
    <source>
        <dbReference type="Proteomes" id="UP000008237"/>
    </source>
</evidence>
<name>E2C4R8_HARSA</name>
<dbReference type="OrthoDB" id="427960at2759"/>
<reference evidence="1 2" key="1">
    <citation type="journal article" date="2010" name="Science">
        <title>Genomic comparison of the ants Camponotus floridanus and Harpegnathos saltator.</title>
        <authorList>
            <person name="Bonasio R."/>
            <person name="Zhang G."/>
            <person name="Ye C."/>
            <person name="Mutti N.S."/>
            <person name="Fang X."/>
            <person name="Qin N."/>
            <person name="Donahue G."/>
            <person name="Yang P."/>
            <person name="Li Q."/>
            <person name="Li C."/>
            <person name="Zhang P."/>
            <person name="Huang Z."/>
            <person name="Berger S.L."/>
            <person name="Reinberg D."/>
            <person name="Wang J."/>
            <person name="Liebig J."/>
        </authorList>
    </citation>
    <scope>NUCLEOTIDE SEQUENCE [LARGE SCALE GENOMIC DNA]</scope>
    <source>
        <strain evidence="1 2">R22 G/1</strain>
    </source>
</reference>
<feature type="non-terminal residue" evidence="1">
    <location>
        <position position="1"/>
    </location>
</feature>
<keyword evidence="2" id="KW-1185">Reference proteome</keyword>
<organism evidence="2">
    <name type="scientific">Harpegnathos saltator</name>
    <name type="common">Jerdon's jumping ant</name>
    <dbReference type="NCBI Taxonomy" id="610380"/>
    <lineage>
        <taxon>Eukaryota</taxon>
        <taxon>Metazoa</taxon>
        <taxon>Ecdysozoa</taxon>
        <taxon>Arthropoda</taxon>
        <taxon>Hexapoda</taxon>
        <taxon>Insecta</taxon>
        <taxon>Pterygota</taxon>
        <taxon>Neoptera</taxon>
        <taxon>Endopterygota</taxon>
        <taxon>Hymenoptera</taxon>
        <taxon>Apocrita</taxon>
        <taxon>Aculeata</taxon>
        <taxon>Formicoidea</taxon>
        <taxon>Formicidae</taxon>
        <taxon>Ponerinae</taxon>
        <taxon>Ponerini</taxon>
        <taxon>Harpegnathos</taxon>
    </lineage>
</organism>
<dbReference type="InParanoid" id="E2C4R8"/>